<reference evidence="2 3" key="1">
    <citation type="submission" date="2019-12" db="EMBL/GenBank/DDBJ databases">
        <title>Maritimibacter sp. nov. sp. isolated from sea sand.</title>
        <authorList>
            <person name="Kim J."/>
            <person name="Jeong S.E."/>
            <person name="Jung H.S."/>
            <person name="Jeon C.O."/>
        </authorList>
    </citation>
    <scope>NUCLEOTIDE SEQUENCE [LARGE SCALE GENOMIC DNA]</scope>
    <source>
        <strain evidence="2 3">DP07</strain>
    </source>
</reference>
<dbReference type="AlphaFoldDB" id="A0A845LVT5"/>
<accession>A0A845LVT5</accession>
<dbReference type="GO" id="GO:0016405">
    <property type="term" value="F:CoA-ligase activity"/>
    <property type="evidence" value="ECO:0007669"/>
    <property type="project" value="TreeGrafter"/>
</dbReference>
<dbReference type="InterPro" id="IPR042099">
    <property type="entry name" value="ANL_N_sf"/>
</dbReference>
<dbReference type="SUPFAM" id="SSF56801">
    <property type="entry name" value="Acetyl-CoA synthetase-like"/>
    <property type="match status" value="1"/>
</dbReference>
<dbReference type="InterPro" id="IPR020845">
    <property type="entry name" value="AMP-binding_CS"/>
</dbReference>
<name>A0A845LVT5_9RHOB</name>
<dbReference type="Proteomes" id="UP000467322">
    <property type="component" value="Unassembled WGS sequence"/>
</dbReference>
<dbReference type="Gene3D" id="3.40.50.12780">
    <property type="entry name" value="N-terminal domain of ligase-like"/>
    <property type="match status" value="1"/>
</dbReference>
<dbReference type="EMBL" id="WTUX01000006">
    <property type="protein sequence ID" value="MZR12030.1"/>
    <property type="molecule type" value="Genomic_DNA"/>
</dbReference>
<dbReference type="InterPro" id="IPR000873">
    <property type="entry name" value="AMP-dep_synth/lig_dom"/>
</dbReference>
<proteinExistence type="predicted"/>
<dbReference type="Pfam" id="PF00501">
    <property type="entry name" value="AMP-binding"/>
    <property type="match status" value="1"/>
</dbReference>
<gene>
    <name evidence="2" type="ORF">GQE99_03230</name>
</gene>
<evidence type="ECO:0000259" key="1">
    <source>
        <dbReference type="Pfam" id="PF00501"/>
    </source>
</evidence>
<sequence length="608" mass="66695">MSDAKLRPVKLWHAEVAHEKKPDGTMYVWQKEPLGPHSEKTSEWLERWARESPDRTWITERGVGEDEWRGVTYGEAREIVRSIGQGLLDLDLSEERPLVILSGNSVAHALMVVAAHYVGIPSAAIAPAYALVSEGFEKLKGVRDQITPGAVFCEDTGPFKKAIDTVFPDLPRLGVNGDDLAIAWDDLKATPVTDAVDKANDAITPDTVAKFLFTSGTTGSPKAVIQTQRMLCVNIEQVTDCYAYLRDEPPMVLDWAPWNHVAAGNLIFNVVLSNGGTFHIDAGRPTKDMIHETIRNLRDVRTNWYWNVPAGFEMILHEIAKDPDFARTFFSEMKLMYYAGAAMAQHTWDDLKAAAIKATGEEILLGTGLGATETAPFALYQTEPQDSPGNIGIPAKDLVLKLVPNEGKMEARVKGPNVTPGYWRNEKLSAEAFDEEGFYKLGDALRFADPDDPAKGFFFDGRVAENFKLQTGTWVSVGAVRAKLTDALGGLARDVVLTGDGQEKLGALLVPFRPAIEEIVPGGKEMDEATLFTHPTLREAIAERLAAYNAKATGSSMRVPIAMVLIEPLDLDKGEVTDKGSVNQRAVLRERAGLVDHLYEEGGDVIRA</sequence>
<organism evidence="2 3">
    <name type="scientific">Maritimibacter harenae</name>
    <dbReference type="NCBI Taxonomy" id="2606218"/>
    <lineage>
        <taxon>Bacteria</taxon>
        <taxon>Pseudomonadati</taxon>
        <taxon>Pseudomonadota</taxon>
        <taxon>Alphaproteobacteria</taxon>
        <taxon>Rhodobacterales</taxon>
        <taxon>Roseobacteraceae</taxon>
        <taxon>Maritimibacter</taxon>
    </lineage>
</organism>
<keyword evidence="3" id="KW-1185">Reference proteome</keyword>
<dbReference type="RefSeq" id="WP_161350145.1">
    <property type="nucleotide sequence ID" value="NZ_WTUX01000006.1"/>
</dbReference>
<dbReference type="PANTHER" id="PTHR24096">
    <property type="entry name" value="LONG-CHAIN-FATTY-ACID--COA LIGASE"/>
    <property type="match status" value="1"/>
</dbReference>
<protein>
    <submittedName>
        <fullName evidence="2">AMP-binding protein</fullName>
    </submittedName>
</protein>
<dbReference type="PROSITE" id="PS00455">
    <property type="entry name" value="AMP_BINDING"/>
    <property type="match status" value="1"/>
</dbReference>
<feature type="domain" description="AMP-dependent synthetase/ligase" evidence="1">
    <location>
        <begin position="45"/>
        <end position="423"/>
    </location>
</feature>
<evidence type="ECO:0000313" key="3">
    <source>
        <dbReference type="Proteomes" id="UP000467322"/>
    </source>
</evidence>
<comment type="caution">
    <text evidence="2">The sequence shown here is derived from an EMBL/GenBank/DDBJ whole genome shotgun (WGS) entry which is preliminary data.</text>
</comment>
<evidence type="ECO:0000313" key="2">
    <source>
        <dbReference type="EMBL" id="MZR12030.1"/>
    </source>
</evidence>
<dbReference type="PANTHER" id="PTHR24096:SF420">
    <property type="entry name" value="LONG-CHAIN-FATTY-ACID--COA LIGASE-RELATED"/>
    <property type="match status" value="1"/>
</dbReference>